<evidence type="ECO:0000313" key="3">
    <source>
        <dbReference type="Proteomes" id="UP001445076"/>
    </source>
</evidence>
<sequence>KDLANWLIPPSLAFALEHCHFLLPVTKVSLIRSVFPLTATLVQDVLQDSSITVKDSSKVGPIWTTAAFLFSLTWSLAGAITSKSKNIFSEFFRRLAMGYNADYPAPASIG</sequence>
<gene>
    <name evidence="2" type="ORF">OTU49_013003</name>
</gene>
<comment type="caution">
    <text evidence="2">The sequence shown here is derived from an EMBL/GenBank/DDBJ whole genome shotgun (WGS) entry which is preliminary data.</text>
</comment>
<name>A0AAW0VVF1_CHEQU</name>
<reference evidence="2 3" key="1">
    <citation type="journal article" date="2024" name="BMC Genomics">
        <title>Genome assembly of redclaw crayfish (Cherax quadricarinatus) provides insights into its immune adaptation and hypoxia tolerance.</title>
        <authorList>
            <person name="Liu Z."/>
            <person name="Zheng J."/>
            <person name="Li H."/>
            <person name="Fang K."/>
            <person name="Wang S."/>
            <person name="He J."/>
            <person name="Zhou D."/>
            <person name="Weng S."/>
            <person name="Chi M."/>
            <person name="Gu Z."/>
            <person name="He J."/>
            <person name="Li F."/>
            <person name="Wang M."/>
        </authorList>
    </citation>
    <scope>NUCLEOTIDE SEQUENCE [LARGE SCALE GENOMIC DNA]</scope>
    <source>
        <strain evidence="2">ZL_2023a</strain>
    </source>
</reference>
<dbReference type="InterPro" id="IPR041466">
    <property type="entry name" value="Dynein_AAA5_ext"/>
</dbReference>
<dbReference type="GO" id="GO:0030286">
    <property type="term" value="C:dynein complex"/>
    <property type="evidence" value="ECO:0007669"/>
    <property type="project" value="InterPro"/>
</dbReference>
<protein>
    <recommendedName>
        <fullName evidence="1">Dynein heavy chain AAA 5 extension domain-containing protein</fullName>
    </recommendedName>
</protein>
<feature type="domain" description="Dynein heavy chain AAA 5 extension" evidence="1">
    <location>
        <begin position="2"/>
        <end position="105"/>
    </location>
</feature>
<feature type="non-terminal residue" evidence="2">
    <location>
        <position position="1"/>
    </location>
</feature>
<accession>A0AAW0VVF1</accession>
<proteinExistence type="predicted"/>
<dbReference type="PANTHER" id="PTHR45703:SF1">
    <property type="entry name" value="DYNEINS HEAVY CHAIN"/>
    <property type="match status" value="1"/>
</dbReference>
<keyword evidence="3" id="KW-1185">Reference proteome</keyword>
<dbReference type="Pfam" id="PF17852">
    <property type="entry name" value="Dynein_AAA_lid"/>
    <property type="match status" value="1"/>
</dbReference>
<dbReference type="EMBL" id="JARKIK010000149">
    <property type="protein sequence ID" value="KAK8720962.1"/>
    <property type="molecule type" value="Genomic_DNA"/>
</dbReference>
<dbReference type="Gene3D" id="1.10.472.130">
    <property type="match status" value="1"/>
</dbReference>
<dbReference type="GO" id="GO:0051959">
    <property type="term" value="F:dynein light intermediate chain binding"/>
    <property type="evidence" value="ECO:0007669"/>
    <property type="project" value="InterPro"/>
</dbReference>
<dbReference type="GO" id="GO:0007018">
    <property type="term" value="P:microtubule-based movement"/>
    <property type="evidence" value="ECO:0007669"/>
    <property type="project" value="InterPro"/>
</dbReference>
<dbReference type="PANTHER" id="PTHR45703">
    <property type="entry name" value="DYNEIN HEAVY CHAIN"/>
    <property type="match status" value="1"/>
</dbReference>
<dbReference type="InterPro" id="IPR026983">
    <property type="entry name" value="DHC"/>
</dbReference>
<evidence type="ECO:0000259" key="1">
    <source>
        <dbReference type="Pfam" id="PF17852"/>
    </source>
</evidence>
<dbReference type="GO" id="GO:0045505">
    <property type="term" value="F:dynein intermediate chain binding"/>
    <property type="evidence" value="ECO:0007669"/>
    <property type="project" value="InterPro"/>
</dbReference>
<organism evidence="2 3">
    <name type="scientific">Cherax quadricarinatus</name>
    <name type="common">Australian red claw crayfish</name>
    <dbReference type="NCBI Taxonomy" id="27406"/>
    <lineage>
        <taxon>Eukaryota</taxon>
        <taxon>Metazoa</taxon>
        <taxon>Ecdysozoa</taxon>
        <taxon>Arthropoda</taxon>
        <taxon>Crustacea</taxon>
        <taxon>Multicrustacea</taxon>
        <taxon>Malacostraca</taxon>
        <taxon>Eumalacostraca</taxon>
        <taxon>Eucarida</taxon>
        <taxon>Decapoda</taxon>
        <taxon>Pleocyemata</taxon>
        <taxon>Astacidea</taxon>
        <taxon>Parastacoidea</taxon>
        <taxon>Parastacidae</taxon>
        <taxon>Cherax</taxon>
    </lineage>
</organism>
<feature type="non-terminal residue" evidence="2">
    <location>
        <position position="110"/>
    </location>
</feature>
<evidence type="ECO:0000313" key="2">
    <source>
        <dbReference type="EMBL" id="KAK8720962.1"/>
    </source>
</evidence>
<dbReference type="AlphaFoldDB" id="A0AAW0VVF1"/>
<dbReference type="Proteomes" id="UP001445076">
    <property type="component" value="Unassembled WGS sequence"/>
</dbReference>